<comment type="caution">
    <text evidence="1">The sequence shown here is derived from an EMBL/GenBank/DDBJ whole genome shotgun (WGS) entry which is preliminary data.</text>
</comment>
<gene>
    <name evidence="1" type="ORF">M8818_003405</name>
</gene>
<proteinExistence type="predicted"/>
<evidence type="ECO:0000313" key="2">
    <source>
        <dbReference type="Proteomes" id="UP001320706"/>
    </source>
</evidence>
<sequence length="105" mass="11171">MDQSGKLSASAAAQPLSGSPSLAFAVAHIYSAASLRRANTSSPASSRQTGRMTYLPIPALWSAKFPLRDKEPWLVRPKGLSTRPPNLENPLPSPHLPLGLCSPLL</sequence>
<evidence type="ECO:0000313" key="1">
    <source>
        <dbReference type="EMBL" id="KAK8211438.1"/>
    </source>
</evidence>
<reference evidence="1" key="1">
    <citation type="submission" date="2024-02" db="EMBL/GenBank/DDBJ databases">
        <title>Metagenome Assembled Genome of Zalaria obscura JY119.</title>
        <authorList>
            <person name="Vighnesh L."/>
            <person name="Jagadeeshwari U."/>
            <person name="Venkata Ramana C."/>
            <person name="Sasikala C."/>
        </authorList>
    </citation>
    <scope>NUCLEOTIDE SEQUENCE</scope>
    <source>
        <strain evidence="1">JY119</strain>
    </source>
</reference>
<dbReference type="EMBL" id="JAMKPW020000014">
    <property type="protein sequence ID" value="KAK8211438.1"/>
    <property type="molecule type" value="Genomic_DNA"/>
</dbReference>
<dbReference type="Proteomes" id="UP001320706">
    <property type="component" value="Unassembled WGS sequence"/>
</dbReference>
<organism evidence="1 2">
    <name type="scientific">Zalaria obscura</name>
    <dbReference type="NCBI Taxonomy" id="2024903"/>
    <lineage>
        <taxon>Eukaryota</taxon>
        <taxon>Fungi</taxon>
        <taxon>Dikarya</taxon>
        <taxon>Ascomycota</taxon>
        <taxon>Pezizomycotina</taxon>
        <taxon>Dothideomycetes</taxon>
        <taxon>Dothideomycetidae</taxon>
        <taxon>Dothideales</taxon>
        <taxon>Zalariaceae</taxon>
        <taxon>Zalaria</taxon>
    </lineage>
</organism>
<protein>
    <submittedName>
        <fullName evidence="1">Uncharacterized protein</fullName>
    </submittedName>
</protein>
<keyword evidence="2" id="KW-1185">Reference proteome</keyword>
<name>A0ACC3SFX2_9PEZI</name>
<accession>A0ACC3SFX2</accession>